<dbReference type="GO" id="GO:0006689">
    <property type="term" value="P:ganglioside catabolic process"/>
    <property type="evidence" value="ECO:0007669"/>
    <property type="project" value="TreeGrafter"/>
</dbReference>
<keyword evidence="5" id="KW-1185">Reference proteome</keyword>
<accession>A0AAN8EWS6</accession>
<feature type="domain" description="Sialidase" evidence="3">
    <location>
        <begin position="49"/>
        <end position="360"/>
    </location>
</feature>
<dbReference type="InterPro" id="IPR011040">
    <property type="entry name" value="Sialidase"/>
</dbReference>
<comment type="similarity">
    <text evidence="1">Belongs to the glycosyl hydrolase 33 family.</text>
</comment>
<dbReference type="CDD" id="cd15482">
    <property type="entry name" value="Sialidase_non-viral"/>
    <property type="match status" value="1"/>
</dbReference>
<dbReference type="SUPFAM" id="SSF50939">
    <property type="entry name" value="Sialidases"/>
    <property type="match status" value="1"/>
</dbReference>
<dbReference type="Proteomes" id="UP001331761">
    <property type="component" value="Unassembled WGS sequence"/>
</dbReference>
<evidence type="ECO:0000313" key="5">
    <source>
        <dbReference type="Proteomes" id="UP001331761"/>
    </source>
</evidence>
<dbReference type="GO" id="GO:0004308">
    <property type="term" value="F:exo-alpha-sialidase activity"/>
    <property type="evidence" value="ECO:0007669"/>
    <property type="project" value="InterPro"/>
</dbReference>
<feature type="chain" id="PRO_5042811780" evidence="2">
    <location>
        <begin position="19"/>
        <end position="388"/>
    </location>
</feature>
<dbReference type="EMBL" id="WIXE01021401">
    <property type="protein sequence ID" value="KAK5968415.1"/>
    <property type="molecule type" value="Genomic_DNA"/>
</dbReference>
<dbReference type="GO" id="GO:0009313">
    <property type="term" value="P:oligosaccharide catabolic process"/>
    <property type="evidence" value="ECO:0007669"/>
    <property type="project" value="TreeGrafter"/>
</dbReference>
<sequence>MRWFYLCICCCYSFWVRASDSTSVVFKSGEAGYHTFRIPAIVRAPDQSLLAFCEGRVNNAGDFGDIKIVLRRSTDDGKTWLPIQVIAAMGNLQVGNPAPVVDVSDPAHPRGRIFLFYNTGDHHEYEVRKGNGLREVWYISSTDNGLTWSDPVNITTSVHRPLQPQKNPNYSFQEDWRSYANTPGHAMQFQQGPYRGRIFIAANHSAGEPQHQFEDYTAHGFYTDDHGKTFQLASSLAIKGSNESIATEISNGRLMMNSRNQKGDIRARIVSISRNGGQTWDTSYFDTRLPDPVNQASLLTIGYRKGKAMLAFCNTASTTRRDSLSLRISWDEGKTWPYQQLIDASPKNFKGDYTAYSDLVYINKRTVGVLYERKGYGEIVFKRVTVSP</sequence>
<proteinExistence type="inferred from homology"/>
<gene>
    <name evidence="4" type="ORF">GCK32_022842</name>
</gene>
<evidence type="ECO:0000259" key="3">
    <source>
        <dbReference type="Pfam" id="PF13088"/>
    </source>
</evidence>
<evidence type="ECO:0000313" key="4">
    <source>
        <dbReference type="EMBL" id="KAK5968415.1"/>
    </source>
</evidence>
<dbReference type="GO" id="GO:0005737">
    <property type="term" value="C:cytoplasm"/>
    <property type="evidence" value="ECO:0007669"/>
    <property type="project" value="TreeGrafter"/>
</dbReference>
<protein>
    <submittedName>
        <fullName evidence="4">Exo-alpha-sialidase</fullName>
    </submittedName>
</protein>
<dbReference type="AlphaFoldDB" id="A0AAN8EWS6"/>
<feature type="signal peptide" evidence="2">
    <location>
        <begin position="1"/>
        <end position="18"/>
    </location>
</feature>
<comment type="caution">
    <text evidence="4">The sequence shown here is derived from an EMBL/GenBank/DDBJ whole genome shotgun (WGS) entry which is preliminary data.</text>
</comment>
<dbReference type="PANTHER" id="PTHR10628:SF30">
    <property type="entry name" value="EXO-ALPHA-SIALIDASE"/>
    <property type="match status" value="1"/>
</dbReference>
<dbReference type="InterPro" id="IPR026856">
    <property type="entry name" value="Sialidase_fam"/>
</dbReference>
<evidence type="ECO:0000256" key="2">
    <source>
        <dbReference type="SAM" id="SignalP"/>
    </source>
</evidence>
<dbReference type="GO" id="GO:0016020">
    <property type="term" value="C:membrane"/>
    <property type="evidence" value="ECO:0007669"/>
    <property type="project" value="TreeGrafter"/>
</dbReference>
<organism evidence="4 5">
    <name type="scientific">Trichostrongylus colubriformis</name>
    <name type="common">Black scour worm</name>
    <dbReference type="NCBI Taxonomy" id="6319"/>
    <lineage>
        <taxon>Eukaryota</taxon>
        <taxon>Metazoa</taxon>
        <taxon>Ecdysozoa</taxon>
        <taxon>Nematoda</taxon>
        <taxon>Chromadorea</taxon>
        <taxon>Rhabditida</taxon>
        <taxon>Rhabditina</taxon>
        <taxon>Rhabditomorpha</taxon>
        <taxon>Strongyloidea</taxon>
        <taxon>Trichostrongylidae</taxon>
        <taxon>Trichostrongylus</taxon>
    </lineage>
</organism>
<dbReference type="Pfam" id="PF13088">
    <property type="entry name" value="BNR_2"/>
    <property type="match status" value="1"/>
</dbReference>
<evidence type="ECO:0000256" key="1">
    <source>
        <dbReference type="ARBA" id="ARBA00009348"/>
    </source>
</evidence>
<dbReference type="Gene3D" id="2.120.10.10">
    <property type="match status" value="1"/>
</dbReference>
<dbReference type="PANTHER" id="PTHR10628">
    <property type="entry name" value="SIALIDASE"/>
    <property type="match status" value="1"/>
</dbReference>
<name>A0AAN8EWS6_TRICO</name>
<reference evidence="4 5" key="1">
    <citation type="submission" date="2019-10" db="EMBL/GenBank/DDBJ databases">
        <title>Assembly and Annotation for the nematode Trichostrongylus colubriformis.</title>
        <authorList>
            <person name="Martin J."/>
        </authorList>
    </citation>
    <scope>NUCLEOTIDE SEQUENCE [LARGE SCALE GENOMIC DNA]</scope>
    <source>
        <strain evidence="4">G859</strain>
        <tissue evidence="4">Whole worm</tissue>
    </source>
</reference>
<dbReference type="InterPro" id="IPR036278">
    <property type="entry name" value="Sialidase_sf"/>
</dbReference>
<keyword evidence="2" id="KW-0732">Signal</keyword>